<comment type="function">
    <text evidence="14">Component of the serine palmitoyltransferase multisubunit enzyme (SPT) that catalyzes the initial and rate-limiting step in sphingolipid biosynthesis by condensing L-serine and activated acyl-CoA (most commonly palmitoyl-CoA) to form long-chain bases. The SPT complex is also composed of SPTLC2 or SPTLC3 and SPTSSA or SPTSSB. Within this complex, the heterodimer with SPTLC2 or SPTLC3 forms the catalytic core. The composition of the serine palmitoyltransferase (SPT) complex determines the substrate preference. The SPTLC1-SPTLC2-SPTSSA complex shows a strong preference for C16-CoA substrate, while the SPTLC1-SPTLC3-SPTSSA isozyme uses both C14-CoA and C16-CoA as substrates, with a slight preference for C14-CoA. The SPTLC1-SPTLC2-SPTSSB complex shows a strong preference for C18-CoA substrate, while the SPTLC1-SPTLC3-SPTSSB isozyme displays an ability to use a broader range of acyl-CoAs, without apparent preference. Required for adipocyte cell viability and metabolic homeostasis.</text>
</comment>
<evidence type="ECO:0000256" key="14">
    <source>
        <dbReference type="ARBA" id="ARBA00045191"/>
    </source>
</evidence>
<dbReference type="InterPro" id="IPR015421">
    <property type="entry name" value="PyrdxlP-dep_Trfase_major"/>
</dbReference>
<dbReference type="EMBL" id="CAWYQH010000024">
    <property type="protein sequence ID" value="CAK8675690.1"/>
    <property type="molecule type" value="Genomic_DNA"/>
</dbReference>
<feature type="domain" description="Aminotransferase class I/classII large" evidence="19">
    <location>
        <begin position="102"/>
        <end position="463"/>
    </location>
</feature>
<dbReference type="InterPro" id="IPR015424">
    <property type="entry name" value="PyrdxlP-dep_Trfase"/>
</dbReference>
<dbReference type="InterPro" id="IPR004839">
    <property type="entry name" value="Aminotransferase_I/II_large"/>
</dbReference>
<evidence type="ECO:0000256" key="12">
    <source>
        <dbReference type="ARBA" id="ARBA00041765"/>
    </source>
</evidence>
<comment type="catalytic activity">
    <reaction evidence="17">
        <text>dodecanoyl-CoA + L-serine + H(+) = 3-oxotetradecasphinganine + CO2 + CoA</text>
        <dbReference type="Rhea" id="RHEA:35679"/>
        <dbReference type="ChEBI" id="CHEBI:15378"/>
        <dbReference type="ChEBI" id="CHEBI:16526"/>
        <dbReference type="ChEBI" id="CHEBI:33384"/>
        <dbReference type="ChEBI" id="CHEBI:57287"/>
        <dbReference type="ChEBI" id="CHEBI:57375"/>
        <dbReference type="ChEBI" id="CHEBI:71008"/>
    </reaction>
    <physiologicalReaction direction="left-to-right" evidence="17">
        <dbReference type="Rhea" id="RHEA:35680"/>
    </physiologicalReaction>
</comment>
<reference evidence="20 21" key="1">
    <citation type="submission" date="2024-02" db="EMBL/GenBank/DDBJ databases">
        <authorList>
            <person name="Daric V."/>
            <person name="Darras S."/>
        </authorList>
    </citation>
    <scope>NUCLEOTIDE SEQUENCE [LARGE SCALE GENOMIC DNA]</scope>
</reference>
<evidence type="ECO:0000256" key="16">
    <source>
        <dbReference type="ARBA" id="ARBA00047854"/>
    </source>
</evidence>
<sequence>MDVDKLWIVNEAIQSALQTPYHVIFEGLLVIWILRLIFSKPHKIPDKEEKLTAKEKKELVDLWKPEPLAPPVEKTLAETRPYRLVNGQVGKNIVINGHKCKNFASLNFLGLVGNKRVDDKIEKCIQNYGVGTCGPRTFYGTFDIHLELEKKLAEFMGAEEAVIYSYGFATVLSAIPAYAKKGDIIFADEAVSFAVQKGLQGSRSKVVYFKHNDMDDLEDKLKQQEKMDKKDPKKAAVVRKFMVVEGIYMNSGQICDLPKLVEFKYKYKVRLFVEESLSFGVLGKHGRGVTEHFNIPISKVDLVIACMENSLASGGGFTCGRHYVAGSQRLSAVGYVFSVSLPPLLAGAALEGLKISEENPEIFARLRQKASFFQNLLKGIKGIKLVGYPESPCFHLRRLHPVTPEKDLEFLHDVVDKCEKNGICITVATRTKAEVLSEWPASIRIAVSVQMSEKCLKEAAKVICHAVKEAFAEQRKS</sequence>
<evidence type="ECO:0000313" key="21">
    <source>
        <dbReference type="Proteomes" id="UP001642483"/>
    </source>
</evidence>
<comment type="cofactor">
    <cofactor evidence="1">
        <name>pyridoxal 5'-phosphate</name>
        <dbReference type="ChEBI" id="CHEBI:597326"/>
    </cofactor>
</comment>
<keyword evidence="21" id="KW-1185">Reference proteome</keyword>
<keyword evidence="8" id="KW-0746">Sphingolipid metabolism</keyword>
<evidence type="ECO:0000259" key="19">
    <source>
        <dbReference type="Pfam" id="PF00155"/>
    </source>
</evidence>
<protein>
    <recommendedName>
        <fullName evidence="11">Serine palmitoyltransferase 1</fullName>
        <ecNumber evidence="5">2.3.1.50</ecNumber>
    </recommendedName>
    <alternativeName>
        <fullName evidence="12">Long chain base biosynthesis protein 1</fullName>
    </alternativeName>
    <alternativeName>
        <fullName evidence="13">Serine-palmitoyl-CoA transferase 1</fullName>
    </alternativeName>
</protein>
<comment type="catalytic activity">
    <reaction evidence="16">
        <text>L-serine + hexadecanoyl-CoA + H(+) = 3-oxosphinganine + CO2 + CoA</text>
        <dbReference type="Rhea" id="RHEA:14761"/>
        <dbReference type="ChEBI" id="CHEBI:15378"/>
        <dbReference type="ChEBI" id="CHEBI:16526"/>
        <dbReference type="ChEBI" id="CHEBI:33384"/>
        <dbReference type="ChEBI" id="CHEBI:57287"/>
        <dbReference type="ChEBI" id="CHEBI:57379"/>
        <dbReference type="ChEBI" id="CHEBI:58299"/>
        <dbReference type="EC" id="2.3.1.50"/>
    </reaction>
    <physiologicalReaction direction="left-to-right" evidence="16">
        <dbReference type="Rhea" id="RHEA:14762"/>
    </physiologicalReaction>
</comment>
<dbReference type="EC" id="2.3.1.50" evidence="5"/>
<dbReference type="PANTHER" id="PTHR13693:SF2">
    <property type="entry name" value="SERINE PALMITOYLTRANSFERASE 1"/>
    <property type="match status" value="1"/>
</dbReference>
<evidence type="ECO:0000256" key="11">
    <source>
        <dbReference type="ARBA" id="ARBA00041066"/>
    </source>
</evidence>
<evidence type="ECO:0000256" key="1">
    <source>
        <dbReference type="ARBA" id="ARBA00001933"/>
    </source>
</evidence>
<evidence type="ECO:0000256" key="10">
    <source>
        <dbReference type="ARBA" id="ARBA00023315"/>
    </source>
</evidence>
<keyword evidence="7" id="KW-0663">Pyridoxal phosphate</keyword>
<proteinExistence type="inferred from homology"/>
<organism evidence="20 21">
    <name type="scientific">Clavelina lepadiformis</name>
    <name type="common">Light-bulb sea squirt</name>
    <name type="synonym">Ascidia lepadiformis</name>
    <dbReference type="NCBI Taxonomy" id="159417"/>
    <lineage>
        <taxon>Eukaryota</taxon>
        <taxon>Metazoa</taxon>
        <taxon>Chordata</taxon>
        <taxon>Tunicata</taxon>
        <taxon>Ascidiacea</taxon>
        <taxon>Aplousobranchia</taxon>
        <taxon>Clavelinidae</taxon>
        <taxon>Clavelina</taxon>
    </lineage>
</organism>
<evidence type="ECO:0000313" key="20">
    <source>
        <dbReference type="EMBL" id="CAK8675690.1"/>
    </source>
</evidence>
<comment type="caution">
    <text evidence="20">The sequence shown here is derived from an EMBL/GenBank/DDBJ whole genome shotgun (WGS) entry which is preliminary data.</text>
</comment>
<evidence type="ECO:0000256" key="13">
    <source>
        <dbReference type="ARBA" id="ARBA00042649"/>
    </source>
</evidence>
<evidence type="ECO:0000256" key="18">
    <source>
        <dbReference type="ARBA" id="ARBA00048253"/>
    </source>
</evidence>
<dbReference type="SUPFAM" id="SSF53383">
    <property type="entry name" value="PLP-dependent transferases"/>
    <property type="match status" value="1"/>
</dbReference>
<dbReference type="Proteomes" id="UP001642483">
    <property type="component" value="Unassembled WGS sequence"/>
</dbReference>
<keyword evidence="6" id="KW-0808">Transferase</keyword>
<evidence type="ECO:0000256" key="3">
    <source>
        <dbReference type="ARBA" id="ARBA00004991"/>
    </source>
</evidence>
<comment type="catalytic activity">
    <reaction evidence="18">
        <text>tetradecanoyl-CoA + L-serine + H(+) = 3-oxohexadecasphinganine + CO2 + CoA</text>
        <dbReference type="Rhea" id="RHEA:35675"/>
        <dbReference type="ChEBI" id="CHEBI:15378"/>
        <dbReference type="ChEBI" id="CHEBI:16526"/>
        <dbReference type="ChEBI" id="CHEBI:33384"/>
        <dbReference type="ChEBI" id="CHEBI:57287"/>
        <dbReference type="ChEBI" id="CHEBI:57385"/>
        <dbReference type="ChEBI" id="CHEBI:71007"/>
    </reaction>
    <physiologicalReaction direction="left-to-right" evidence="18">
        <dbReference type="Rhea" id="RHEA:35676"/>
    </physiologicalReaction>
</comment>
<evidence type="ECO:0000256" key="6">
    <source>
        <dbReference type="ARBA" id="ARBA00022679"/>
    </source>
</evidence>
<evidence type="ECO:0000256" key="4">
    <source>
        <dbReference type="ARBA" id="ARBA00008392"/>
    </source>
</evidence>
<dbReference type="Pfam" id="PF00155">
    <property type="entry name" value="Aminotran_1_2"/>
    <property type="match status" value="1"/>
</dbReference>
<name>A0ABP0FB45_CLALP</name>
<evidence type="ECO:0000256" key="5">
    <source>
        <dbReference type="ARBA" id="ARBA00013220"/>
    </source>
</evidence>
<evidence type="ECO:0000256" key="7">
    <source>
        <dbReference type="ARBA" id="ARBA00022898"/>
    </source>
</evidence>
<dbReference type="Gene3D" id="3.40.640.10">
    <property type="entry name" value="Type I PLP-dependent aspartate aminotransferase-like (Major domain)"/>
    <property type="match status" value="1"/>
</dbReference>
<gene>
    <name evidence="20" type="ORF">CVLEPA_LOCUS5237</name>
</gene>
<comment type="pathway">
    <text evidence="3">Sphingolipid metabolism.</text>
</comment>
<evidence type="ECO:0000256" key="8">
    <source>
        <dbReference type="ARBA" id="ARBA00022919"/>
    </source>
</evidence>
<evidence type="ECO:0000256" key="17">
    <source>
        <dbReference type="ARBA" id="ARBA00047997"/>
    </source>
</evidence>
<dbReference type="PANTHER" id="PTHR13693">
    <property type="entry name" value="CLASS II AMINOTRANSFERASE/8-AMINO-7-OXONONANOATE SYNTHASE"/>
    <property type="match status" value="1"/>
</dbReference>
<accession>A0ABP0FB45</accession>
<evidence type="ECO:0000256" key="9">
    <source>
        <dbReference type="ARBA" id="ARBA00023098"/>
    </source>
</evidence>
<keyword evidence="10" id="KW-0012">Acyltransferase</keyword>
<comment type="similarity">
    <text evidence="4">Belongs to the class-II pyridoxal-phosphate-dependent aminotransferase family.</text>
</comment>
<comment type="pathway">
    <text evidence="2">Lipid metabolism; sphingolipid metabolism.</text>
</comment>
<dbReference type="Gene3D" id="3.90.1150.10">
    <property type="entry name" value="Aspartate Aminotransferase, domain 1"/>
    <property type="match status" value="1"/>
</dbReference>
<dbReference type="InterPro" id="IPR015422">
    <property type="entry name" value="PyrdxlP-dep_Trfase_small"/>
</dbReference>
<comment type="catalytic activity">
    <reaction evidence="15">
        <text>octadecanoyl-CoA + L-serine + H(+) = 3-oxoeicosasphinganine + CO2 + CoA</text>
        <dbReference type="Rhea" id="RHEA:33683"/>
        <dbReference type="ChEBI" id="CHEBI:15378"/>
        <dbReference type="ChEBI" id="CHEBI:16526"/>
        <dbReference type="ChEBI" id="CHEBI:33384"/>
        <dbReference type="ChEBI" id="CHEBI:57287"/>
        <dbReference type="ChEBI" id="CHEBI:57394"/>
        <dbReference type="ChEBI" id="CHEBI:65073"/>
    </reaction>
    <physiologicalReaction direction="left-to-right" evidence="15">
        <dbReference type="Rhea" id="RHEA:33684"/>
    </physiologicalReaction>
</comment>
<keyword evidence="9" id="KW-0443">Lipid metabolism</keyword>
<evidence type="ECO:0000256" key="2">
    <source>
        <dbReference type="ARBA" id="ARBA00004760"/>
    </source>
</evidence>
<dbReference type="InterPro" id="IPR050087">
    <property type="entry name" value="AON_synthase_class-II"/>
</dbReference>
<evidence type="ECO:0000256" key="15">
    <source>
        <dbReference type="ARBA" id="ARBA00047694"/>
    </source>
</evidence>